<dbReference type="Gene3D" id="3.40.50.300">
    <property type="entry name" value="P-loop containing nucleotide triphosphate hydrolases"/>
    <property type="match status" value="1"/>
</dbReference>
<dbReference type="PANTHER" id="PTHR43581:SF4">
    <property type="entry name" value="ATP_GTP PHOSPHATASE"/>
    <property type="match status" value="1"/>
</dbReference>
<dbReference type="Proteomes" id="UP000019140">
    <property type="component" value="Unassembled WGS sequence"/>
</dbReference>
<evidence type="ECO:0000313" key="3">
    <source>
        <dbReference type="Proteomes" id="UP000019140"/>
    </source>
</evidence>
<sequence length="345" mass="39536">MLRDITIENYRLYKHFHMEGMNRINLLIGANNSGKSSLLEAIYILVNYEPLIAISNTLDMRFFIRPHSKNNVSLSAFIENFDISDIFHDYDRNKQILINSKLISSLNIDYNTGKSISRDPYIIINKRDKNGQETTGVTTIPELLESLKKYSKNSNKALARNYFVTPYRLDQEIISELWGQIVLTTKEDMILSAMRILEPNLERMAFLNLMSLEFSVKLKLKDNPMPVPLGSMGDGIYRILALIITLVNCENGVLLIDEIDAGLHYSALTKMWKLVIETARQLNVQVFATTHSWDALAAFHKAMAETETPELGTVFRLERKHDQIQYVSYTGEELAVAVEHDIEVR</sequence>
<evidence type="ECO:0000313" key="2">
    <source>
        <dbReference type="EMBL" id="ETW94476.1"/>
    </source>
</evidence>
<evidence type="ECO:0000259" key="1">
    <source>
        <dbReference type="Pfam" id="PF13304"/>
    </source>
</evidence>
<organism evidence="2 3">
    <name type="scientific">Candidatus Entotheonella gemina</name>
    <dbReference type="NCBI Taxonomy" id="1429439"/>
    <lineage>
        <taxon>Bacteria</taxon>
        <taxon>Pseudomonadati</taxon>
        <taxon>Nitrospinota/Tectimicrobiota group</taxon>
        <taxon>Candidatus Tectimicrobiota</taxon>
        <taxon>Candidatus Entotheonellia</taxon>
        <taxon>Candidatus Entotheonellales</taxon>
        <taxon>Candidatus Entotheonellaceae</taxon>
        <taxon>Candidatus Entotheonella</taxon>
    </lineage>
</organism>
<comment type="caution">
    <text evidence="2">The sequence shown here is derived from an EMBL/GenBank/DDBJ whole genome shotgun (WGS) entry which is preliminary data.</text>
</comment>
<dbReference type="PIRSF" id="PIRSF029347">
    <property type="entry name" value="RecF"/>
    <property type="match status" value="1"/>
</dbReference>
<protein>
    <recommendedName>
        <fullName evidence="1">ATPase AAA-type core domain-containing protein</fullName>
    </recommendedName>
</protein>
<name>W4LAY2_9BACT</name>
<dbReference type="InterPro" id="IPR051396">
    <property type="entry name" value="Bact_Antivir_Def_Nuclease"/>
</dbReference>
<reference evidence="2 3" key="1">
    <citation type="journal article" date="2014" name="Nature">
        <title>An environmental bacterial taxon with a large and distinct metabolic repertoire.</title>
        <authorList>
            <person name="Wilson M.C."/>
            <person name="Mori T."/>
            <person name="Ruckert C."/>
            <person name="Uria A.R."/>
            <person name="Helf M.J."/>
            <person name="Takada K."/>
            <person name="Gernert C."/>
            <person name="Steffens U.A."/>
            <person name="Heycke N."/>
            <person name="Schmitt S."/>
            <person name="Rinke C."/>
            <person name="Helfrich E.J."/>
            <person name="Brachmann A.O."/>
            <person name="Gurgui C."/>
            <person name="Wakimoto T."/>
            <person name="Kracht M."/>
            <person name="Crusemann M."/>
            <person name="Hentschel U."/>
            <person name="Abe I."/>
            <person name="Matsunaga S."/>
            <person name="Kalinowski J."/>
            <person name="Takeyama H."/>
            <person name="Piel J."/>
        </authorList>
    </citation>
    <scope>NUCLEOTIDE SEQUENCE [LARGE SCALE GENOMIC DNA]</scope>
    <source>
        <strain evidence="3">TSY2</strain>
    </source>
</reference>
<dbReference type="EMBL" id="AZHX01002464">
    <property type="protein sequence ID" value="ETW94476.1"/>
    <property type="molecule type" value="Genomic_DNA"/>
</dbReference>
<dbReference type="PANTHER" id="PTHR43581">
    <property type="entry name" value="ATP/GTP PHOSPHATASE"/>
    <property type="match status" value="1"/>
</dbReference>
<dbReference type="PATRIC" id="fig|1429439.4.peg.8202"/>
<dbReference type="Pfam" id="PF13304">
    <property type="entry name" value="AAA_21"/>
    <property type="match status" value="1"/>
</dbReference>
<dbReference type="HOGENOM" id="CLU_063816_1_0_7"/>
<dbReference type="GO" id="GO:0016887">
    <property type="term" value="F:ATP hydrolysis activity"/>
    <property type="evidence" value="ECO:0007669"/>
    <property type="project" value="InterPro"/>
</dbReference>
<accession>W4LAY2</accession>
<gene>
    <name evidence="2" type="ORF">ETSY2_49750</name>
</gene>
<dbReference type="AlphaFoldDB" id="W4LAY2"/>
<keyword evidence="3" id="KW-1185">Reference proteome</keyword>
<proteinExistence type="predicted"/>
<dbReference type="InterPro" id="IPR027417">
    <property type="entry name" value="P-loop_NTPase"/>
</dbReference>
<dbReference type="InterPro" id="IPR014555">
    <property type="entry name" value="RecF-like"/>
</dbReference>
<dbReference type="InterPro" id="IPR003959">
    <property type="entry name" value="ATPase_AAA_core"/>
</dbReference>
<feature type="domain" description="ATPase AAA-type core" evidence="1">
    <location>
        <begin position="24"/>
        <end position="294"/>
    </location>
</feature>
<dbReference type="GO" id="GO:0005524">
    <property type="term" value="F:ATP binding"/>
    <property type="evidence" value="ECO:0007669"/>
    <property type="project" value="InterPro"/>
</dbReference>
<dbReference type="SUPFAM" id="SSF52540">
    <property type="entry name" value="P-loop containing nucleoside triphosphate hydrolases"/>
    <property type="match status" value="1"/>
</dbReference>